<evidence type="ECO:0000313" key="3">
    <source>
        <dbReference type="Proteomes" id="UP000030686"/>
    </source>
</evidence>
<dbReference type="OrthoDB" id="2130629at2759"/>
<keyword evidence="1" id="KW-1133">Transmembrane helix</keyword>
<sequence length="133" mass="14332">MALAGSVFNTISQLGNCVGLVVTAVIAASSTAQDDGSANDTSTSSQTGGQLLEGYRAAYWIIFAGMVVVFLVSSLGLRHMGKVGNKQDQELAMVERDSIWYECLSLPWKHMKAAAARIGKPHEAIYYNYTLEP</sequence>
<reference evidence="2" key="1">
    <citation type="journal article" date="2014" name="Nat. Commun.">
        <title>Multiple recent horizontal transfers of a large genomic region in cheese making fungi.</title>
        <authorList>
            <person name="Cheeseman K."/>
            <person name="Ropars J."/>
            <person name="Renault P."/>
            <person name="Dupont J."/>
            <person name="Gouzy J."/>
            <person name="Branca A."/>
            <person name="Abraham A.L."/>
            <person name="Ceppi M."/>
            <person name="Conseiller E."/>
            <person name="Debuchy R."/>
            <person name="Malagnac F."/>
            <person name="Goarin A."/>
            <person name="Silar P."/>
            <person name="Lacoste S."/>
            <person name="Sallet E."/>
            <person name="Bensimon A."/>
            <person name="Giraud T."/>
            <person name="Brygoo Y."/>
        </authorList>
    </citation>
    <scope>NUCLEOTIDE SEQUENCE [LARGE SCALE GENOMIC DNA]</scope>
    <source>
        <strain evidence="2">FM164</strain>
    </source>
</reference>
<dbReference type="Proteomes" id="UP000030686">
    <property type="component" value="Unassembled WGS sequence"/>
</dbReference>
<evidence type="ECO:0000313" key="2">
    <source>
        <dbReference type="EMBL" id="CDM28225.1"/>
    </source>
</evidence>
<keyword evidence="1" id="KW-0472">Membrane</keyword>
<dbReference type="EMBL" id="HG792015">
    <property type="protein sequence ID" value="CDM28225.1"/>
    <property type="molecule type" value="Genomic_DNA"/>
</dbReference>
<keyword evidence="3" id="KW-1185">Reference proteome</keyword>
<dbReference type="AlphaFoldDB" id="W6PWC6"/>
<proteinExistence type="predicted"/>
<gene>
    <name evidence="2" type="ORF">PROQFM164_S01g002036</name>
</gene>
<feature type="transmembrane region" description="Helical" evidence="1">
    <location>
        <begin position="57"/>
        <end position="77"/>
    </location>
</feature>
<accession>W6PWC6</accession>
<name>W6PWC6_PENRF</name>
<evidence type="ECO:0000256" key="1">
    <source>
        <dbReference type="SAM" id="Phobius"/>
    </source>
</evidence>
<protein>
    <submittedName>
        <fullName evidence="2">Genomic scaffold, ProqFM164S01</fullName>
    </submittedName>
</protein>
<organism evidence="2 3">
    <name type="scientific">Penicillium roqueforti (strain FM164)</name>
    <dbReference type="NCBI Taxonomy" id="1365484"/>
    <lineage>
        <taxon>Eukaryota</taxon>
        <taxon>Fungi</taxon>
        <taxon>Dikarya</taxon>
        <taxon>Ascomycota</taxon>
        <taxon>Pezizomycotina</taxon>
        <taxon>Eurotiomycetes</taxon>
        <taxon>Eurotiomycetidae</taxon>
        <taxon>Eurotiales</taxon>
        <taxon>Aspergillaceae</taxon>
        <taxon>Penicillium</taxon>
    </lineage>
</organism>
<keyword evidence="1" id="KW-0812">Transmembrane</keyword>